<name>A0ABV7UKF3_9HYPH</name>
<dbReference type="Proteomes" id="UP001595704">
    <property type="component" value="Unassembled WGS sequence"/>
</dbReference>
<comment type="caution">
    <text evidence="3">The sequence shown here is derived from an EMBL/GenBank/DDBJ whole genome shotgun (WGS) entry which is preliminary data.</text>
</comment>
<accession>A0ABV7UKF3</accession>
<dbReference type="Pfam" id="PF07940">
    <property type="entry name" value="Hepar_II_III_C"/>
    <property type="match status" value="1"/>
</dbReference>
<protein>
    <submittedName>
        <fullName evidence="3">Heparinase II/III family protein</fullName>
    </submittedName>
</protein>
<gene>
    <name evidence="3" type="ORF">ACFONL_17835</name>
</gene>
<sequence>MFWVAATGDRLRLHALVVRETVRSALSLAGSLALRIFPTPARAPERLLVAPQDLRTADPTLAADYYAGRFAFAGRMVETRGSSPFGVSPPSQAWDEELCGFGWLRHLRAANTDIARAHARSLVDDFLRHDGDRRGGGALPRVVSRRLISFLSQAPLLLEGADRAFYLRFMRTVGRSLAQLRAAAGPDVAADDQLLIAIAQSFASLCVAAPSRSQTRTDATLGSLLGEHVLQDGGHVSRNPRRLIELLADLLPLRQVYATRGMEPPLALITAIDRMMPMLRLFRHEDGAIALFNGMGESAPDLLATVLAYDDAHARPMTHAPWSGYERMTAGRTLVIADVGAPPPRSFSAEAHAGCLSFEMSVAGSMMVVNCGASPVDSAAARLAARSTAAHSTVTVEDTSSCHFAGAPRGDRLAAWLERLLGPVILAGPVNVKAEHGGDASGHALTASHDGYFPRHGVVHERQWRLSSQGEQLAGLDRLVKSASGRVSAVIRFHLHPAVDVAPEEDGMAVSLRLPDGQFWRFEAPGHVVHIEESVWFAAPGGARASRQLVIDMTAPERTASTEIAWRFVREGWEGGAPGQDQRSAP</sequence>
<dbReference type="InterPro" id="IPR008929">
    <property type="entry name" value="Chondroitin_lyas"/>
</dbReference>
<keyword evidence="4" id="KW-1185">Reference proteome</keyword>
<dbReference type="EMBL" id="JBHRYC010000086">
    <property type="protein sequence ID" value="MFC3639207.1"/>
    <property type="molecule type" value="Genomic_DNA"/>
</dbReference>
<feature type="domain" description="Heparinase II/III-like C-terminal" evidence="2">
    <location>
        <begin position="314"/>
        <end position="561"/>
    </location>
</feature>
<evidence type="ECO:0000256" key="1">
    <source>
        <dbReference type="ARBA" id="ARBA00004196"/>
    </source>
</evidence>
<comment type="subcellular location">
    <subcellularLocation>
        <location evidence="1">Cell envelope</location>
    </subcellularLocation>
</comment>
<proteinExistence type="predicted"/>
<dbReference type="InterPro" id="IPR012480">
    <property type="entry name" value="Hepar_II_III_C"/>
</dbReference>
<dbReference type="RefSeq" id="WP_191318664.1">
    <property type="nucleotide sequence ID" value="NZ_BNCG01000003.1"/>
</dbReference>
<organism evidence="3 4">
    <name type="scientific">Camelimonas fluminis</name>
    <dbReference type="NCBI Taxonomy" id="1576911"/>
    <lineage>
        <taxon>Bacteria</taxon>
        <taxon>Pseudomonadati</taxon>
        <taxon>Pseudomonadota</taxon>
        <taxon>Alphaproteobacteria</taxon>
        <taxon>Hyphomicrobiales</taxon>
        <taxon>Chelatococcaceae</taxon>
        <taxon>Camelimonas</taxon>
    </lineage>
</organism>
<reference evidence="4" key="1">
    <citation type="journal article" date="2019" name="Int. J. Syst. Evol. Microbiol.">
        <title>The Global Catalogue of Microorganisms (GCM) 10K type strain sequencing project: providing services to taxonomists for standard genome sequencing and annotation.</title>
        <authorList>
            <consortium name="The Broad Institute Genomics Platform"/>
            <consortium name="The Broad Institute Genome Sequencing Center for Infectious Disease"/>
            <person name="Wu L."/>
            <person name="Ma J."/>
        </authorList>
    </citation>
    <scope>NUCLEOTIDE SEQUENCE [LARGE SCALE GENOMIC DNA]</scope>
    <source>
        <strain evidence="4">KCTC 42282</strain>
    </source>
</reference>
<evidence type="ECO:0000313" key="4">
    <source>
        <dbReference type="Proteomes" id="UP001595704"/>
    </source>
</evidence>
<dbReference type="Gene3D" id="1.50.10.100">
    <property type="entry name" value="Chondroitin AC/alginate lyase"/>
    <property type="match status" value="1"/>
</dbReference>
<evidence type="ECO:0000259" key="2">
    <source>
        <dbReference type="Pfam" id="PF07940"/>
    </source>
</evidence>
<evidence type="ECO:0000313" key="3">
    <source>
        <dbReference type="EMBL" id="MFC3639207.1"/>
    </source>
</evidence>
<dbReference type="Gene3D" id="2.70.98.70">
    <property type="match status" value="1"/>
</dbReference>